<dbReference type="PROSITE" id="PS51360">
    <property type="entry name" value="PLUS3"/>
    <property type="match status" value="1"/>
</dbReference>
<evidence type="ECO:0000313" key="7">
    <source>
        <dbReference type="EMBL" id="KAF4333956.1"/>
    </source>
</evidence>
<keyword evidence="4" id="KW-0539">Nucleus</keyword>
<feature type="domain" description="Plus3" evidence="6">
    <location>
        <begin position="384"/>
        <end position="520"/>
    </location>
</feature>
<dbReference type="Proteomes" id="UP000730481">
    <property type="component" value="Unassembled WGS sequence"/>
</dbReference>
<feature type="compositionally biased region" description="Low complexity" evidence="5">
    <location>
        <begin position="674"/>
        <end position="688"/>
    </location>
</feature>
<keyword evidence="3" id="KW-0804">Transcription</keyword>
<protein>
    <submittedName>
        <fullName evidence="7">Pol II transcription elongation factor</fullName>
    </submittedName>
</protein>
<feature type="compositionally biased region" description="Low complexity" evidence="5">
    <location>
        <begin position="199"/>
        <end position="211"/>
    </location>
</feature>
<dbReference type="InterPro" id="IPR036128">
    <property type="entry name" value="Plus3-like_sf"/>
</dbReference>
<dbReference type="SMART" id="SM00719">
    <property type="entry name" value="Plus3"/>
    <property type="match status" value="1"/>
</dbReference>
<keyword evidence="7" id="KW-0251">Elongation factor</keyword>
<evidence type="ECO:0000256" key="5">
    <source>
        <dbReference type="SAM" id="MobiDB-lite"/>
    </source>
</evidence>
<comment type="caution">
    <text evidence="7">The sequence shown here is derived from an EMBL/GenBank/DDBJ whole genome shotgun (WGS) entry which is preliminary data.</text>
</comment>
<dbReference type="GO" id="GO:0003677">
    <property type="term" value="F:DNA binding"/>
    <property type="evidence" value="ECO:0007669"/>
    <property type="project" value="InterPro"/>
</dbReference>
<feature type="region of interest" description="Disordered" evidence="5">
    <location>
        <begin position="586"/>
        <end position="626"/>
    </location>
</feature>
<reference evidence="7" key="2">
    <citation type="submission" date="2020-02" db="EMBL/GenBank/DDBJ databases">
        <title>Identification and distribution of gene clusters putatively required for synthesis of sphingolipid metabolism inhibitors in phylogenetically diverse species of the filamentous fungus Fusarium.</title>
        <authorList>
            <person name="Kim H.-S."/>
            <person name="Busman M."/>
            <person name="Brown D.W."/>
            <person name="Divon H."/>
            <person name="Uhlig S."/>
            <person name="Proctor R.H."/>
        </authorList>
    </citation>
    <scope>NUCLEOTIDE SEQUENCE</scope>
    <source>
        <strain evidence="7">NRRL 25174</strain>
    </source>
</reference>
<dbReference type="Gene3D" id="3.90.70.200">
    <property type="entry name" value="Plus-3 domain"/>
    <property type="match status" value="1"/>
</dbReference>
<dbReference type="AlphaFoldDB" id="A0A9P5DQU6"/>
<comment type="subcellular location">
    <subcellularLocation>
        <location evidence="1">Nucleus</location>
    </subcellularLocation>
</comment>
<feature type="compositionally biased region" description="Basic residues" evidence="5">
    <location>
        <begin position="175"/>
        <end position="186"/>
    </location>
</feature>
<dbReference type="Pfam" id="PF03126">
    <property type="entry name" value="Plus-3"/>
    <property type="match status" value="1"/>
</dbReference>
<dbReference type="PANTHER" id="PTHR13115">
    <property type="entry name" value="RNA POLYMERASE-ASSOCIATED PROTEIN RTF1 HOMOLOG"/>
    <property type="match status" value="1"/>
</dbReference>
<dbReference type="GO" id="GO:0003746">
    <property type="term" value="F:translation elongation factor activity"/>
    <property type="evidence" value="ECO:0007669"/>
    <property type="project" value="UniProtKB-KW"/>
</dbReference>
<evidence type="ECO:0000313" key="8">
    <source>
        <dbReference type="Proteomes" id="UP000730481"/>
    </source>
</evidence>
<proteinExistence type="predicted"/>
<dbReference type="GO" id="GO:0016593">
    <property type="term" value="C:Cdc73/Paf1 complex"/>
    <property type="evidence" value="ECO:0007669"/>
    <property type="project" value="TreeGrafter"/>
</dbReference>
<evidence type="ECO:0000256" key="3">
    <source>
        <dbReference type="ARBA" id="ARBA00023163"/>
    </source>
</evidence>
<accession>A0A9P5DQU6</accession>
<feature type="compositionally biased region" description="Polar residues" evidence="5">
    <location>
        <begin position="277"/>
        <end position="287"/>
    </location>
</feature>
<organism evidence="7 8">
    <name type="scientific">Fusarium beomiforme</name>
    <dbReference type="NCBI Taxonomy" id="44412"/>
    <lineage>
        <taxon>Eukaryota</taxon>
        <taxon>Fungi</taxon>
        <taxon>Dikarya</taxon>
        <taxon>Ascomycota</taxon>
        <taxon>Pezizomycotina</taxon>
        <taxon>Sordariomycetes</taxon>
        <taxon>Hypocreomycetidae</taxon>
        <taxon>Hypocreales</taxon>
        <taxon>Nectriaceae</taxon>
        <taxon>Fusarium</taxon>
        <taxon>Fusarium burgessii species complex</taxon>
    </lineage>
</organism>
<feature type="compositionally biased region" description="Basic and acidic residues" evidence="5">
    <location>
        <begin position="377"/>
        <end position="386"/>
    </location>
</feature>
<dbReference type="OrthoDB" id="166375at2759"/>
<evidence type="ECO:0000259" key="6">
    <source>
        <dbReference type="PROSITE" id="PS51360"/>
    </source>
</evidence>
<evidence type="ECO:0000256" key="4">
    <source>
        <dbReference type="ARBA" id="ARBA00023242"/>
    </source>
</evidence>
<keyword evidence="2" id="KW-0805">Transcription regulation</keyword>
<feature type="compositionally biased region" description="Basic and acidic residues" evidence="5">
    <location>
        <begin position="309"/>
        <end position="351"/>
    </location>
</feature>
<dbReference type="SUPFAM" id="SSF159042">
    <property type="entry name" value="Plus3-like"/>
    <property type="match status" value="1"/>
</dbReference>
<dbReference type="InterPro" id="IPR004343">
    <property type="entry name" value="Plus-3_dom"/>
</dbReference>
<dbReference type="GO" id="GO:1990269">
    <property type="term" value="F:RNA polymerase II C-terminal domain phosphoserine binding"/>
    <property type="evidence" value="ECO:0007669"/>
    <property type="project" value="TreeGrafter"/>
</dbReference>
<name>A0A9P5DQU6_9HYPO</name>
<feature type="region of interest" description="Disordered" evidence="5">
    <location>
        <begin position="664"/>
        <end position="688"/>
    </location>
</feature>
<gene>
    <name evidence="7" type="ORF">FBEOM_12212</name>
</gene>
<feature type="region of interest" description="Disordered" evidence="5">
    <location>
        <begin position="276"/>
        <end position="386"/>
    </location>
</feature>
<dbReference type="PANTHER" id="PTHR13115:SF8">
    <property type="entry name" value="RNA POLYMERASE-ASSOCIATED PROTEIN RTF1 HOMOLOG"/>
    <property type="match status" value="1"/>
</dbReference>
<feature type="compositionally biased region" description="Basic and acidic residues" evidence="5">
    <location>
        <begin position="591"/>
        <end position="626"/>
    </location>
</feature>
<keyword evidence="7" id="KW-0648">Protein biosynthesis</keyword>
<sequence>MIATRSQVCFSTINWWRILTLDHDYDGADILGEYTEQQPLTVSGLKLHRDENRPHTCSRASYSALSLYAQSPSIILFHLFHRSTQCVWLRIFLDPFLFIKFSSVSPTYAYNATAPGHTTIPENIAFWVTTDPSQRSDMSDVDDELLALAGGDSDDEGSGNESRGASPSPPPTKRSGSKKGAGKKSRRANDDDSEEEGEASAPGTPNSLESAPMDESDSDDEPSRGRAAAADDDDEAYPVDGRYKSQKEKAEIMALPELEREQLIADRMTDIERQRQNRLLRQMVSNMENEERKQVKKKRSAGTAELEDGDRKASRPRTESKRETAMDTLRQAKAEKARRREDLERRKDNYSPRRRNSGADDSDDDYNRGRSPTPNADENRDQPPAELRDYDRVRLGRNEFAQVCFTPGFEQAINGCYIRIALGPHPETGIEQYRMAVIKGFTTSRPYALQGPNGAFVTDQYVKAAHGKAIKEFPFIAASSGKFTESELNRYKVTCRNEGVTLPTKAYLMDKIDEINGLINHSWTTEEIKARLARIKELKRRFDPAERERIAQLLEEARQRGEHDKAEELQEELDNLGSQRLAFRTSLGPSKHSEAPKGQTEQDRLAERNRENRRLNAEAVRKAQLKEKAKSKEIEAALKRGETYQGDMSRRLRTKAKFVYDANEKVEQKPAANGSGTSTPGTSTPKAATKTQLLPHLAKLQEEKHKEKGIPTIHKPLMDDDVIGSLDLDIDVEI</sequence>
<keyword evidence="8" id="KW-1185">Reference proteome</keyword>
<feature type="region of interest" description="Disordered" evidence="5">
    <location>
        <begin position="148"/>
        <end position="248"/>
    </location>
</feature>
<dbReference type="FunFam" id="3.90.70.200:FF:000005">
    <property type="entry name" value="Related to Pol II transcription elongation factor"/>
    <property type="match status" value="1"/>
</dbReference>
<evidence type="ECO:0000256" key="2">
    <source>
        <dbReference type="ARBA" id="ARBA00023015"/>
    </source>
</evidence>
<dbReference type="EMBL" id="PVQB02000755">
    <property type="protein sequence ID" value="KAF4333956.1"/>
    <property type="molecule type" value="Genomic_DNA"/>
</dbReference>
<reference evidence="7" key="1">
    <citation type="journal article" date="2017" name="Mycologia">
        <title>Fusarium algeriense, sp. nov., a novel toxigenic crown rot pathogen of durum wheat from Algeria is nested in the Fusarium burgessii species complex.</title>
        <authorList>
            <person name="Laraba I."/>
            <person name="Keddad A."/>
            <person name="Boureghda H."/>
            <person name="Abdallah N."/>
            <person name="Vaughan M.M."/>
            <person name="Proctor R.H."/>
            <person name="Busman M."/>
            <person name="O'Donnell K."/>
        </authorList>
    </citation>
    <scope>NUCLEOTIDE SEQUENCE</scope>
    <source>
        <strain evidence="7">NRRL 25174</strain>
    </source>
</reference>
<evidence type="ECO:0000256" key="1">
    <source>
        <dbReference type="ARBA" id="ARBA00004123"/>
    </source>
</evidence>